<keyword evidence="3" id="KW-0175">Coiled coil</keyword>
<dbReference type="InterPro" id="IPR051309">
    <property type="entry name" value="ABCF_ATPase"/>
</dbReference>
<dbReference type="CDD" id="cd03221">
    <property type="entry name" value="ABCF_EF-3"/>
    <property type="match status" value="2"/>
</dbReference>
<dbReference type="InterPro" id="IPR017871">
    <property type="entry name" value="ABC_transporter-like_CS"/>
</dbReference>
<keyword evidence="2" id="KW-0067">ATP-binding</keyword>
<dbReference type="NCBIfam" id="NF000355">
    <property type="entry name" value="ribo_prot_ABC_F"/>
    <property type="match status" value="1"/>
</dbReference>
<evidence type="ECO:0000313" key="6">
    <source>
        <dbReference type="Proteomes" id="UP001387364"/>
    </source>
</evidence>
<dbReference type="EMBL" id="CP147404">
    <property type="protein sequence ID" value="WXB93442.1"/>
    <property type="molecule type" value="Genomic_DNA"/>
</dbReference>
<keyword evidence="1" id="KW-0547">Nucleotide-binding</keyword>
<name>A0ABZ2N854_9BACI</name>
<feature type="domain" description="ABC transporter" evidence="4">
    <location>
        <begin position="338"/>
        <end position="550"/>
    </location>
</feature>
<dbReference type="PROSITE" id="PS50893">
    <property type="entry name" value="ABC_TRANSPORTER_2"/>
    <property type="match status" value="2"/>
</dbReference>
<dbReference type="InterPro" id="IPR003593">
    <property type="entry name" value="AAA+_ATPase"/>
</dbReference>
<feature type="coiled-coil region" evidence="3">
    <location>
        <begin position="88"/>
        <end position="124"/>
    </location>
</feature>
<organism evidence="5 6">
    <name type="scientific">Bacillus kandeliae</name>
    <dbReference type="NCBI Taxonomy" id="3129297"/>
    <lineage>
        <taxon>Bacteria</taxon>
        <taxon>Bacillati</taxon>
        <taxon>Bacillota</taxon>
        <taxon>Bacilli</taxon>
        <taxon>Bacillales</taxon>
        <taxon>Bacillaceae</taxon>
        <taxon>Bacillus</taxon>
    </lineage>
</organism>
<feature type="domain" description="ABC transporter" evidence="4">
    <location>
        <begin position="4"/>
        <end position="250"/>
    </location>
</feature>
<evidence type="ECO:0000256" key="3">
    <source>
        <dbReference type="SAM" id="Coils"/>
    </source>
</evidence>
<dbReference type="InterPro" id="IPR027417">
    <property type="entry name" value="P-loop_NTPase"/>
</dbReference>
<evidence type="ECO:0000256" key="1">
    <source>
        <dbReference type="ARBA" id="ARBA00022741"/>
    </source>
</evidence>
<dbReference type="InterPro" id="IPR003439">
    <property type="entry name" value="ABC_transporter-like_ATP-bd"/>
</dbReference>
<feature type="coiled-coil region" evidence="3">
    <location>
        <begin position="292"/>
        <end position="319"/>
    </location>
</feature>
<gene>
    <name evidence="5" type="primary">abc-f</name>
    <name evidence="5" type="ORF">WDJ61_01870</name>
</gene>
<accession>A0ABZ2N854</accession>
<dbReference type="PROSITE" id="PS00211">
    <property type="entry name" value="ABC_TRANSPORTER_1"/>
    <property type="match status" value="1"/>
</dbReference>
<dbReference type="SUPFAM" id="SSF52540">
    <property type="entry name" value="P-loop containing nucleoside triphosphate hydrolases"/>
    <property type="match status" value="2"/>
</dbReference>
<sequence>MFILKIENAKMEFDGVTLFEQASLEIQENERVALIGENGVGKTTFLKGILGQIPMKEGKITFGISRDEIGWMMQDSDGDVCLSTREWVESEHLELSQLKRELLKSQEEKRLDDYNQTLQKYLDMDGYQWEVQVEKTLNQLGLLEPVWELPFSSLSGGQKTRAKLARVMIKSPKLLILDEPTNHLDTETIEWLQDWLSRYRGSVLFISHERDFIDQMAQMTYELTEKGMKKYQGGYQAYKTQKDHEMKSLQSLYEKQRQERKKLIDTIQMYKNWYQQANAAASVRNPVAQKQAAKQATKYKTKEKELERLENERVEKPQETPSIQASFDAKDFSGKRMLDVNQVSFSYGTHLVLREVNMQIKRGDRLAVIGKNGSGKTTLLKLMAGKLMPTSGVITRNPQLNIGYFFQELENLHPERTILEELLSLPNITQSEARTILACFLFRKEEVYKKVKQLSMGEKCRVAFVKLYFSGANLLILDEPTNYLDIATRERIEEMLVAYQGAVVVVAHDPYLLRKITNKVAMIGNGKVSNYIGTYEEWEQHVSISPQSQEIRNKQQRLEWELAELLSEEGVEAEEQRLEKAKELKQQLEQLKSMEE</sequence>
<dbReference type="Pfam" id="PF00005">
    <property type="entry name" value="ABC_tran"/>
    <property type="match status" value="2"/>
</dbReference>
<dbReference type="SMART" id="SM00382">
    <property type="entry name" value="AAA"/>
    <property type="match status" value="2"/>
</dbReference>
<dbReference type="RefSeq" id="WP_338752765.1">
    <property type="nucleotide sequence ID" value="NZ_CP147404.1"/>
</dbReference>
<dbReference type="Gene3D" id="3.40.50.300">
    <property type="entry name" value="P-loop containing nucleotide triphosphate hydrolases"/>
    <property type="match status" value="2"/>
</dbReference>
<keyword evidence="6" id="KW-1185">Reference proteome</keyword>
<dbReference type="Proteomes" id="UP001387364">
    <property type="component" value="Chromosome"/>
</dbReference>
<dbReference type="PANTHER" id="PTHR42855:SF2">
    <property type="entry name" value="DRUG RESISTANCE ABC TRANSPORTER,ATP-BINDING PROTEIN"/>
    <property type="match status" value="1"/>
</dbReference>
<reference evidence="5 6" key="1">
    <citation type="submission" date="2024-02" db="EMBL/GenBank/DDBJ databases">
        <title>Seven novel Bacillus-like species.</title>
        <authorList>
            <person name="Liu G."/>
        </authorList>
    </citation>
    <scope>NUCLEOTIDE SEQUENCE [LARGE SCALE GENOMIC DNA]</scope>
    <source>
        <strain evidence="5 6">FJAT-52991</strain>
    </source>
</reference>
<feature type="coiled-coil region" evidence="3">
    <location>
        <begin position="548"/>
        <end position="594"/>
    </location>
</feature>
<evidence type="ECO:0000313" key="5">
    <source>
        <dbReference type="EMBL" id="WXB93442.1"/>
    </source>
</evidence>
<evidence type="ECO:0000256" key="2">
    <source>
        <dbReference type="ARBA" id="ARBA00022840"/>
    </source>
</evidence>
<dbReference type="PANTHER" id="PTHR42855">
    <property type="entry name" value="ABC TRANSPORTER ATP-BINDING SUBUNIT"/>
    <property type="match status" value="1"/>
</dbReference>
<proteinExistence type="predicted"/>
<protein>
    <submittedName>
        <fullName evidence="5">ABC-F type ribosomal protection protein</fullName>
    </submittedName>
</protein>
<evidence type="ECO:0000259" key="4">
    <source>
        <dbReference type="PROSITE" id="PS50893"/>
    </source>
</evidence>